<dbReference type="PANTHER" id="PTHR30473:SF2">
    <property type="entry name" value="PIN DOMAIN-CONTAINING PROTEIN"/>
    <property type="match status" value="1"/>
</dbReference>
<dbReference type="CDD" id="cd09883">
    <property type="entry name" value="PIN_VapC_PhoHL-ATPase"/>
    <property type="match status" value="1"/>
</dbReference>
<dbReference type="FunFam" id="3.40.50.1010:FF:000007">
    <property type="entry name" value="PhoH family protein"/>
    <property type="match status" value="1"/>
</dbReference>
<dbReference type="Gene3D" id="3.40.50.300">
    <property type="entry name" value="P-loop containing nucleotide triphosphate hydrolases"/>
    <property type="match status" value="1"/>
</dbReference>
<evidence type="ECO:0000259" key="5">
    <source>
        <dbReference type="SMART" id="SM00670"/>
    </source>
</evidence>
<dbReference type="PANTHER" id="PTHR30473">
    <property type="entry name" value="PROTEIN PHOH"/>
    <property type="match status" value="1"/>
</dbReference>
<dbReference type="GO" id="GO:0005524">
    <property type="term" value="F:ATP binding"/>
    <property type="evidence" value="ECO:0007669"/>
    <property type="project" value="UniProtKB-KW"/>
</dbReference>
<organism evidence="6 7">
    <name type="scientific">Pseudoxanthomonas dokdonensis</name>
    <dbReference type="NCBI Taxonomy" id="344882"/>
    <lineage>
        <taxon>Bacteria</taxon>
        <taxon>Pseudomonadati</taxon>
        <taxon>Pseudomonadota</taxon>
        <taxon>Gammaproteobacteria</taxon>
        <taxon>Lysobacterales</taxon>
        <taxon>Lysobacteraceae</taxon>
        <taxon>Pseudoxanthomonas</taxon>
    </lineage>
</organism>
<accession>A0A0R0CSR2</accession>
<evidence type="ECO:0000256" key="3">
    <source>
        <dbReference type="ARBA" id="ARBA00022840"/>
    </source>
</evidence>
<dbReference type="FunFam" id="3.40.50.300:FF:000013">
    <property type="entry name" value="PhoH family ATPase"/>
    <property type="match status" value="1"/>
</dbReference>
<dbReference type="InterPro" id="IPR027417">
    <property type="entry name" value="P-loop_NTPase"/>
</dbReference>
<name>A0A0R0CSR2_9GAMM</name>
<dbReference type="Proteomes" id="UP000052052">
    <property type="component" value="Unassembled WGS sequence"/>
</dbReference>
<sequence>MTRSKRIYVLDTNVLMHDPTALFKFEEHDVFLPMQVIEELDNAKKGTTEVSRNARQVSRFLNELIEGAGAEHIQQGIVLNHPQGLQLGNRSQIGRLYFQTTPVDPGRTFGAIAPDNKILASVLALREDQPEVPVILVSKDINLRIKASISGLVAEDYENDRALDDFSLLFTGAMELPEDFWSRHNADLKSWSDKSGRTSYEVTMTADEDWYPNQYLYLPGEDEVELRVAKVGGDRKATLTLVDDFRSGQHAVWGITARNREQNFALNALMDPEIDFVSLLGTAGTGKTLLALAAGLAQTMDQQRYREIIMTRATVSVGEDIGFLPGTEEEKMTPWMGALTDNLEVLTHNQEGGSWGRAATNDLLASRIKIRSMNFMRGRTFLSRYLILDEAQNLTPKQMKTLITRAGPGTKIVCLGNVEQIDTPYLTETTSGLTFAVDRFKNWAHSAHITLRRGERSRLADYASEVM</sequence>
<protein>
    <submittedName>
        <fullName evidence="6">Phosphate starvation protein PhoH</fullName>
    </submittedName>
</protein>
<proteinExistence type="inferred from homology"/>
<comment type="caution">
    <text evidence="6">The sequence shown here is derived from an EMBL/GenBank/DDBJ whole genome shotgun (WGS) entry which is preliminary data.</text>
</comment>
<dbReference type="InterPro" id="IPR051451">
    <property type="entry name" value="PhoH2-like"/>
</dbReference>
<reference evidence="6 7" key="1">
    <citation type="submission" date="2015-05" db="EMBL/GenBank/DDBJ databases">
        <title>Genome sequencing and analysis of members of genus Stenotrophomonas.</title>
        <authorList>
            <person name="Patil P.P."/>
            <person name="Midha S."/>
            <person name="Patil P.B."/>
        </authorList>
    </citation>
    <scope>NUCLEOTIDE SEQUENCE [LARGE SCALE GENOMIC DNA]</scope>
    <source>
        <strain evidence="6 7">DSM 21858</strain>
    </source>
</reference>
<dbReference type="SUPFAM" id="SSF52540">
    <property type="entry name" value="P-loop containing nucleoside triphosphate hydrolases"/>
    <property type="match status" value="1"/>
</dbReference>
<keyword evidence="7" id="KW-1185">Reference proteome</keyword>
<dbReference type="SMART" id="SM00670">
    <property type="entry name" value="PINc"/>
    <property type="match status" value="1"/>
</dbReference>
<evidence type="ECO:0000256" key="2">
    <source>
        <dbReference type="ARBA" id="ARBA00022741"/>
    </source>
</evidence>
<dbReference type="RefSeq" id="WP_057658889.1">
    <property type="nucleotide sequence ID" value="NZ_LDJL01000011.1"/>
</dbReference>
<dbReference type="EMBL" id="LDJL01000011">
    <property type="protein sequence ID" value="KRG68942.1"/>
    <property type="molecule type" value="Genomic_DNA"/>
</dbReference>
<keyword evidence="3" id="KW-0067">ATP-binding</keyword>
<dbReference type="STRING" id="344882.ABB29_10790"/>
<dbReference type="GO" id="GO:0005829">
    <property type="term" value="C:cytosol"/>
    <property type="evidence" value="ECO:0007669"/>
    <property type="project" value="TreeGrafter"/>
</dbReference>
<dbReference type="Gene3D" id="3.40.50.1010">
    <property type="entry name" value="5'-nuclease"/>
    <property type="match status" value="1"/>
</dbReference>
<dbReference type="InterPro" id="IPR003714">
    <property type="entry name" value="PhoH"/>
</dbReference>
<dbReference type="Pfam" id="PF02562">
    <property type="entry name" value="PhoH"/>
    <property type="match status" value="1"/>
</dbReference>
<gene>
    <name evidence="6" type="ORF">ABB29_10790</name>
</gene>
<comment type="similarity">
    <text evidence="4">In the N-terminal section; belongs to the PINc/VapC protein family.</text>
</comment>
<evidence type="ECO:0000256" key="4">
    <source>
        <dbReference type="ARBA" id="ARBA00046345"/>
    </source>
</evidence>
<dbReference type="PATRIC" id="fig|344882.3.peg.529"/>
<dbReference type="InterPro" id="IPR002716">
    <property type="entry name" value="PIN_dom"/>
</dbReference>
<dbReference type="Pfam" id="PF13638">
    <property type="entry name" value="PIN_4"/>
    <property type="match status" value="1"/>
</dbReference>
<evidence type="ECO:0000313" key="7">
    <source>
        <dbReference type="Proteomes" id="UP000052052"/>
    </source>
</evidence>
<dbReference type="SUPFAM" id="SSF88723">
    <property type="entry name" value="PIN domain-like"/>
    <property type="match status" value="1"/>
</dbReference>
<dbReference type="OrthoDB" id="9766527at2"/>
<comment type="similarity">
    <text evidence="1">Belongs to the PhoH family.</text>
</comment>
<evidence type="ECO:0000313" key="6">
    <source>
        <dbReference type="EMBL" id="KRG68942.1"/>
    </source>
</evidence>
<dbReference type="InterPro" id="IPR029060">
    <property type="entry name" value="PIN-like_dom_sf"/>
</dbReference>
<dbReference type="AlphaFoldDB" id="A0A0R0CSR2"/>
<evidence type="ECO:0000256" key="1">
    <source>
        <dbReference type="ARBA" id="ARBA00010393"/>
    </source>
</evidence>
<keyword evidence="2" id="KW-0547">Nucleotide-binding</keyword>
<feature type="domain" description="PIN" evidence="5">
    <location>
        <begin position="6"/>
        <end position="145"/>
    </location>
</feature>